<evidence type="ECO:0000313" key="2">
    <source>
        <dbReference type="EMBL" id="KAH9328861.1"/>
    </source>
</evidence>
<keyword evidence="3" id="KW-1185">Reference proteome</keyword>
<proteinExistence type="predicted"/>
<dbReference type="AlphaFoldDB" id="A0AA38GTM6"/>
<sequence length="76" mass="9004">YPFHQATGHVGNLSVFNPLDGEFPYINENLEDFTDVENEEEDRERVEEEIRAQIEEIEILQAEVEERETKKFVTFT</sequence>
<feature type="non-terminal residue" evidence="2">
    <location>
        <position position="76"/>
    </location>
</feature>
<feature type="coiled-coil region" evidence="1">
    <location>
        <begin position="36"/>
        <end position="70"/>
    </location>
</feature>
<protein>
    <submittedName>
        <fullName evidence="2">Uncharacterized protein</fullName>
    </submittedName>
</protein>
<reference evidence="2 3" key="1">
    <citation type="journal article" date="2021" name="Nat. Plants">
        <title>The Taxus genome provides insights into paclitaxel biosynthesis.</title>
        <authorList>
            <person name="Xiong X."/>
            <person name="Gou J."/>
            <person name="Liao Q."/>
            <person name="Li Y."/>
            <person name="Zhou Q."/>
            <person name="Bi G."/>
            <person name="Li C."/>
            <person name="Du R."/>
            <person name="Wang X."/>
            <person name="Sun T."/>
            <person name="Guo L."/>
            <person name="Liang H."/>
            <person name="Lu P."/>
            <person name="Wu Y."/>
            <person name="Zhang Z."/>
            <person name="Ro D.K."/>
            <person name="Shang Y."/>
            <person name="Huang S."/>
            <person name="Yan J."/>
        </authorList>
    </citation>
    <scope>NUCLEOTIDE SEQUENCE [LARGE SCALE GENOMIC DNA]</scope>
    <source>
        <strain evidence="2">Ta-2019</strain>
    </source>
</reference>
<feature type="non-terminal residue" evidence="2">
    <location>
        <position position="1"/>
    </location>
</feature>
<evidence type="ECO:0000313" key="3">
    <source>
        <dbReference type="Proteomes" id="UP000824469"/>
    </source>
</evidence>
<keyword evidence="1" id="KW-0175">Coiled coil</keyword>
<organism evidence="2 3">
    <name type="scientific">Taxus chinensis</name>
    <name type="common">Chinese yew</name>
    <name type="synonym">Taxus wallichiana var. chinensis</name>
    <dbReference type="NCBI Taxonomy" id="29808"/>
    <lineage>
        <taxon>Eukaryota</taxon>
        <taxon>Viridiplantae</taxon>
        <taxon>Streptophyta</taxon>
        <taxon>Embryophyta</taxon>
        <taxon>Tracheophyta</taxon>
        <taxon>Spermatophyta</taxon>
        <taxon>Pinopsida</taxon>
        <taxon>Pinidae</taxon>
        <taxon>Conifers II</taxon>
        <taxon>Cupressales</taxon>
        <taxon>Taxaceae</taxon>
        <taxon>Taxus</taxon>
    </lineage>
</organism>
<name>A0AA38GTM6_TAXCH</name>
<comment type="caution">
    <text evidence="2">The sequence shown here is derived from an EMBL/GenBank/DDBJ whole genome shotgun (WGS) entry which is preliminary data.</text>
</comment>
<dbReference type="Proteomes" id="UP000824469">
    <property type="component" value="Unassembled WGS sequence"/>
</dbReference>
<dbReference type="EMBL" id="JAHRHJ020000001">
    <property type="protein sequence ID" value="KAH9328861.1"/>
    <property type="molecule type" value="Genomic_DNA"/>
</dbReference>
<evidence type="ECO:0000256" key="1">
    <source>
        <dbReference type="SAM" id="Coils"/>
    </source>
</evidence>
<gene>
    <name evidence="2" type="ORF">KI387_000969</name>
</gene>
<accession>A0AA38GTM6</accession>